<reference evidence="2 3" key="1">
    <citation type="submission" date="2019-08" db="EMBL/GenBank/DDBJ databases">
        <title>Bacillus genomes from the desert of Cuatro Cienegas, Coahuila.</title>
        <authorList>
            <person name="Olmedo-Alvarez G."/>
        </authorList>
    </citation>
    <scope>NUCLEOTIDE SEQUENCE [LARGE SCALE GENOMIC DNA]</scope>
    <source>
        <strain evidence="2 3">CH34_1T</strain>
    </source>
</reference>
<name>A0A5D4NHA9_9BACI</name>
<protein>
    <submittedName>
        <fullName evidence="2">Uncharacterized protein</fullName>
    </submittedName>
</protein>
<evidence type="ECO:0000313" key="2">
    <source>
        <dbReference type="EMBL" id="TYS13350.1"/>
    </source>
</evidence>
<comment type="caution">
    <text evidence="2">The sequence shown here is derived from an EMBL/GenBank/DDBJ whole genome shotgun (WGS) entry which is preliminary data.</text>
</comment>
<organism evidence="2 3">
    <name type="scientific">Rossellomorea vietnamensis</name>
    <dbReference type="NCBI Taxonomy" id="218284"/>
    <lineage>
        <taxon>Bacteria</taxon>
        <taxon>Bacillati</taxon>
        <taxon>Bacillota</taxon>
        <taxon>Bacilli</taxon>
        <taxon>Bacillales</taxon>
        <taxon>Bacillaceae</taxon>
        <taxon>Rossellomorea</taxon>
    </lineage>
</organism>
<proteinExistence type="predicted"/>
<evidence type="ECO:0000313" key="3">
    <source>
        <dbReference type="Proteomes" id="UP000322267"/>
    </source>
</evidence>
<evidence type="ECO:0000256" key="1">
    <source>
        <dbReference type="SAM" id="MobiDB-lite"/>
    </source>
</evidence>
<dbReference type="Proteomes" id="UP000322267">
    <property type="component" value="Unassembled WGS sequence"/>
</dbReference>
<gene>
    <name evidence="2" type="ORF">FZC78_21980</name>
</gene>
<sequence length="107" mass="11893">MKKSTKGLIVGSLVSAGGAALATAAIKKKKGDDPEVIEDTDMRNSKKIDQRESPDADKTDEEKGLTELDHAYRAEWSANGFPQTHQAMEELKEEDEKDENDEEDKKE</sequence>
<dbReference type="AlphaFoldDB" id="A0A5D4NHA9"/>
<feature type="compositionally biased region" description="Basic and acidic residues" evidence="1">
    <location>
        <begin position="40"/>
        <end position="73"/>
    </location>
</feature>
<accession>A0A5D4NHA9</accession>
<feature type="compositionally biased region" description="Acidic residues" evidence="1">
    <location>
        <begin position="91"/>
        <end position="107"/>
    </location>
</feature>
<dbReference type="RefSeq" id="WP_148942219.1">
    <property type="nucleotide sequence ID" value="NZ_VTEI01000021.1"/>
</dbReference>
<dbReference type="EMBL" id="VTEI01000021">
    <property type="protein sequence ID" value="TYS13350.1"/>
    <property type="molecule type" value="Genomic_DNA"/>
</dbReference>
<feature type="region of interest" description="Disordered" evidence="1">
    <location>
        <begin position="26"/>
        <end position="107"/>
    </location>
</feature>
<dbReference type="OrthoDB" id="2429124at2"/>